<dbReference type="OrthoDB" id="198977at2759"/>
<keyword evidence="14" id="KW-1185">Reference proteome</keyword>
<dbReference type="GO" id="GO:0048211">
    <property type="term" value="P:Golgi vesicle docking"/>
    <property type="evidence" value="ECO:0007669"/>
    <property type="project" value="TreeGrafter"/>
</dbReference>
<dbReference type="Pfam" id="PF04869">
    <property type="entry name" value="Uso1_p115_head"/>
    <property type="match status" value="1"/>
</dbReference>
<proteinExistence type="predicted"/>
<dbReference type="GO" id="GO:0012507">
    <property type="term" value="C:ER to Golgi transport vesicle membrane"/>
    <property type="evidence" value="ECO:0007669"/>
    <property type="project" value="TreeGrafter"/>
</dbReference>
<gene>
    <name evidence="13" type="primary">100632619</name>
</gene>
<keyword evidence="8" id="KW-0472">Membrane</keyword>
<feature type="region of interest" description="Disordered" evidence="10">
    <location>
        <begin position="630"/>
        <end position="649"/>
    </location>
</feature>
<dbReference type="STRING" id="400682.A0A1X7V314"/>
<keyword evidence="7 9" id="KW-0175">Coiled coil</keyword>
<dbReference type="EnsemblMetazoa" id="Aqu2.1.34184_001">
    <property type="protein sequence ID" value="Aqu2.1.34184_001"/>
    <property type="gene ID" value="Aqu2.1.34184"/>
</dbReference>
<feature type="coiled-coil region" evidence="9">
    <location>
        <begin position="728"/>
        <end position="785"/>
    </location>
</feature>
<dbReference type="GO" id="GO:0000139">
    <property type="term" value="C:Golgi membrane"/>
    <property type="evidence" value="ECO:0007669"/>
    <property type="project" value="InterPro"/>
</dbReference>
<dbReference type="GO" id="GO:0005795">
    <property type="term" value="C:Golgi stack"/>
    <property type="evidence" value="ECO:0007669"/>
    <property type="project" value="TreeGrafter"/>
</dbReference>
<dbReference type="InterPro" id="IPR016024">
    <property type="entry name" value="ARM-type_fold"/>
</dbReference>
<name>A0A1X7V314_AMPQE</name>
<evidence type="ECO:0000256" key="2">
    <source>
        <dbReference type="ARBA" id="ARBA00004496"/>
    </source>
</evidence>
<evidence type="ECO:0000256" key="3">
    <source>
        <dbReference type="ARBA" id="ARBA00004555"/>
    </source>
</evidence>
<dbReference type="AlphaFoldDB" id="A0A1X7V314"/>
<keyword evidence="6" id="KW-0333">Golgi apparatus</keyword>
<dbReference type="eggNOG" id="KOG0946">
    <property type="taxonomic scope" value="Eukaryota"/>
</dbReference>
<feature type="domain" description="Uso1/p115-like vesicle tethering protein C-terminal" evidence="12">
    <location>
        <begin position="812"/>
        <end position="915"/>
    </location>
</feature>
<evidence type="ECO:0000256" key="10">
    <source>
        <dbReference type="SAM" id="MobiDB-lite"/>
    </source>
</evidence>
<dbReference type="Proteomes" id="UP000007879">
    <property type="component" value="Unassembled WGS sequence"/>
</dbReference>
<dbReference type="InterPro" id="IPR024095">
    <property type="entry name" value="Vesicle_P115"/>
</dbReference>
<dbReference type="InterPro" id="IPR006955">
    <property type="entry name" value="Uso1_p115_C"/>
</dbReference>
<reference evidence="13" key="2">
    <citation type="submission" date="2017-05" db="UniProtKB">
        <authorList>
            <consortium name="EnsemblMetazoa"/>
        </authorList>
    </citation>
    <scope>IDENTIFICATION</scope>
</reference>
<keyword evidence="4" id="KW-0963">Cytoplasm</keyword>
<comment type="subcellular location">
    <subcellularLocation>
        <location evidence="2">Cytoplasm</location>
    </subcellularLocation>
    <subcellularLocation>
        <location evidence="1">Endomembrane system</location>
        <topology evidence="1">Peripheral membrane protein</topology>
    </subcellularLocation>
    <subcellularLocation>
        <location evidence="3">Golgi apparatus</location>
    </subcellularLocation>
</comment>
<dbReference type="SUPFAM" id="SSF48371">
    <property type="entry name" value="ARM repeat"/>
    <property type="match status" value="1"/>
</dbReference>
<accession>A0A1X7V314</accession>
<organism evidence="13">
    <name type="scientific">Amphimedon queenslandica</name>
    <name type="common">Sponge</name>
    <dbReference type="NCBI Taxonomy" id="400682"/>
    <lineage>
        <taxon>Eukaryota</taxon>
        <taxon>Metazoa</taxon>
        <taxon>Porifera</taxon>
        <taxon>Demospongiae</taxon>
        <taxon>Heteroscleromorpha</taxon>
        <taxon>Haplosclerida</taxon>
        <taxon>Niphatidae</taxon>
        <taxon>Amphimedon</taxon>
    </lineage>
</organism>
<dbReference type="InParanoid" id="A0A1X7V314"/>
<dbReference type="PANTHER" id="PTHR10013:SF0">
    <property type="entry name" value="GENERAL VESICULAR TRANSPORT FACTOR P115"/>
    <property type="match status" value="1"/>
</dbReference>
<dbReference type="GO" id="GO:0005783">
    <property type="term" value="C:endoplasmic reticulum"/>
    <property type="evidence" value="ECO:0007669"/>
    <property type="project" value="TreeGrafter"/>
</dbReference>
<evidence type="ECO:0000256" key="8">
    <source>
        <dbReference type="ARBA" id="ARBA00023136"/>
    </source>
</evidence>
<evidence type="ECO:0008006" key="15">
    <source>
        <dbReference type="Google" id="ProtNLM"/>
    </source>
</evidence>
<dbReference type="EnsemblMetazoa" id="XM_003385872.3">
    <property type="protein sequence ID" value="XP_003385920.3"/>
    <property type="gene ID" value="LOC100632619"/>
</dbReference>
<evidence type="ECO:0000313" key="14">
    <source>
        <dbReference type="Proteomes" id="UP000007879"/>
    </source>
</evidence>
<dbReference type="GO" id="GO:0045056">
    <property type="term" value="P:transcytosis"/>
    <property type="evidence" value="ECO:0007669"/>
    <property type="project" value="TreeGrafter"/>
</dbReference>
<sequence length="917" mass="102239">MASILKSVFGPSTAGAESKPSGAETVQKLSNRVSSSVNLDDRRDALRAIKGMSRQYRREVGNICLPLLFQAIRNDISDGECVGYAVESILNVLSSDEGEERTDELLLGVDYAEQILKDPENLVLLLRLLEEFDFQVRHPTVRLLTSLLCLKMVDIQEAVLSSPMGISKIMDLLSAKQEVIRNDAILLLSYLTRSNSQIQKIVAFESAFERLMLIISDEGYSDGSIIVEDCITVMQNLLRGNSSNQAFYREANQVQSLVPFFDFKLSSSLKWSNQKTSNVLAMLLLVRCLVAPSNSQQNVSACQKVMHQCRLLEFLCMFMFASGVPTAVLVESINTVAEVVRGNFVNQQFFDTVETPSTPPRSGILTILMCMVNEKQPLPLRLAALYCFQSYLYKNEVGQSKVINTLLPSSTETTVSAGQVLCAGIFGNDSLSIWMTAMSLAAALNSSQKPQLLRVQLSMQGKGQVTLLQQCSDVLVNMPDLKPLSRVGLLVLLCTWLTDCTAAVTSFLDNPVNIPYLTGMIEHHYNNDTDQIIGGLCATLIGICLVYNDGSSSGYSPETLREIITRRINQDSFTQSFTQLSSTEFFIQASKQPQIQAGSVNQIFFDYPFTVLFRQVSNAIQRALDPSIETNGGAEGVPTSSQNHLISQSQLSASFEEHSSVVQQYKDLLQEQDRQIIELRNKCQELERGRNGNDTQSLLSNSAPGTNGELNKELVSLREASLSHSRLQESLRQELGQKNAELERMREKCEALQLQLSQQSSSEDVSRLRQEVEQLRSDNEALLTEKTYLDTQLNQQLTLSAIAPPISSNEGETQEKLRQLSEKNLGLENERKNLLTRLAEYEARLTDYGSLEVKIKELVSKNESLEKEQEDLLVLLADNDSKLRKYREMLKNNNIPLSASDDDDDDDDDDDSDDEDI</sequence>
<dbReference type="OMA" id="GQETFCN"/>
<evidence type="ECO:0000256" key="1">
    <source>
        <dbReference type="ARBA" id="ARBA00004184"/>
    </source>
</evidence>
<feature type="region of interest" description="Disordered" evidence="10">
    <location>
        <begin position="892"/>
        <end position="917"/>
    </location>
</feature>
<feature type="compositionally biased region" description="Polar residues" evidence="10">
    <location>
        <begin position="692"/>
        <end position="709"/>
    </location>
</feature>
<dbReference type="GO" id="GO:0006886">
    <property type="term" value="P:intracellular protein transport"/>
    <property type="evidence" value="ECO:0007669"/>
    <property type="project" value="InterPro"/>
</dbReference>
<evidence type="ECO:0000256" key="4">
    <source>
        <dbReference type="ARBA" id="ARBA00022490"/>
    </source>
</evidence>
<reference evidence="14" key="1">
    <citation type="journal article" date="2010" name="Nature">
        <title>The Amphimedon queenslandica genome and the evolution of animal complexity.</title>
        <authorList>
            <person name="Srivastava M."/>
            <person name="Simakov O."/>
            <person name="Chapman J."/>
            <person name="Fahey B."/>
            <person name="Gauthier M.E."/>
            <person name="Mitros T."/>
            <person name="Richards G.S."/>
            <person name="Conaco C."/>
            <person name="Dacre M."/>
            <person name="Hellsten U."/>
            <person name="Larroux C."/>
            <person name="Putnam N.H."/>
            <person name="Stanke M."/>
            <person name="Adamska M."/>
            <person name="Darling A."/>
            <person name="Degnan S.M."/>
            <person name="Oakley T.H."/>
            <person name="Plachetzki D.C."/>
            <person name="Zhai Y."/>
            <person name="Adamski M."/>
            <person name="Calcino A."/>
            <person name="Cummins S.F."/>
            <person name="Goodstein D.M."/>
            <person name="Harris C."/>
            <person name="Jackson D.J."/>
            <person name="Leys S.P."/>
            <person name="Shu S."/>
            <person name="Woodcroft B.J."/>
            <person name="Vervoort M."/>
            <person name="Kosik K.S."/>
            <person name="Manning G."/>
            <person name="Degnan B.M."/>
            <person name="Rokhsar D.S."/>
        </authorList>
    </citation>
    <scope>NUCLEOTIDE SEQUENCE [LARGE SCALE GENOMIC DNA]</scope>
</reference>
<evidence type="ECO:0000256" key="9">
    <source>
        <dbReference type="SAM" id="Coils"/>
    </source>
</evidence>
<dbReference type="Pfam" id="PF18770">
    <property type="entry name" value="Arm_vescicular"/>
    <property type="match status" value="1"/>
</dbReference>
<evidence type="ECO:0000259" key="12">
    <source>
        <dbReference type="Pfam" id="PF04871"/>
    </source>
</evidence>
<dbReference type="GO" id="GO:0006888">
    <property type="term" value="P:endoplasmic reticulum to Golgi vesicle-mediated transport"/>
    <property type="evidence" value="ECO:0007669"/>
    <property type="project" value="TreeGrafter"/>
</dbReference>
<feature type="compositionally biased region" description="Polar residues" evidence="10">
    <location>
        <begin position="638"/>
        <end position="649"/>
    </location>
</feature>
<dbReference type="Gene3D" id="1.25.10.10">
    <property type="entry name" value="Leucine-rich Repeat Variant"/>
    <property type="match status" value="1"/>
</dbReference>
<evidence type="ECO:0000256" key="7">
    <source>
        <dbReference type="ARBA" id="ARBA00023054"/>
    </source>
</evidence>
<keyword evidence="5" id="KW-0677">Repeat</keyword>
<feature type="compositionally biased region" description="Acidic residues" evidence="10">
    <location>
        <begin position="900"/>
        <end position="917"/>
    </location>
</feature>
<dbReference type="Pfam" id="PF04871">
    <property type="entry name" value="Uso1_p115_C"/>
    <property type="match status" value="1"/>
</dbReference>
<dbReference type="InterPro" id="IPR011989">
    <property type="entry name" value="ARM-like"/>
</dbReference>
<evidence type="ECO:0000259" key="11">
    <source>
        <dbReference type="Pfam" id="PF04869"/>
    </source>
</evidence>
<dbReference type="InterPro" id="IPR006953">
    <property type="entry name" value="Vesicle_Uso1_P115_head"/>
</dbReference>
<dbReference type="PANTHER" id="PTHR10013">
    <property type="entry name" value="GENERAL VESICULAR TRANSPORT FACTOR P115"/>
    <property type="match status" value="1"/>
</dbReference>
<dbReference type="KEGG" id="aqu:100632619"/>
<evidence type="ECO:0000256" key="6">
    <source>
        <dbReference type="ARBA" id="ARBA00023034"/>
    </source>
</evidence>
<protein>
    <recommendedName>
        <fullName evidence="15">General vesicular transport factor p115</fullName>
    </recommendedName>
</protein>
<feature type="region of interest" description="Disordered" evidence="10">
    <location>
        <begin position="687"/>
        <end position="709"/>
    </location>
</feature>
<dbReference type="GO" id="GO:0048280">
    <property type="term" value="P:vesicle fusion with Golgi apparatus"/>
    <property type="evidence" value="ECO:0007669"/>
    <property type="project" value="InterPro"/>
</dbReference>
<evidence type="ECO:0000256" key="5">
    <source>
        <dbReference type="ARBA" id="ARBA00022737"/>
    </source>
</evidence>
<evidence type="ECO:0000313" key="13">
    <source>
        <dbReference type="EnsemblMetazoa" id="Aqu2.1.34184_001"/>
    </source>
</evidence>
<dbReference type="InterPro" id="IPR041209">
    <property type="entry name" value="P115_Arm_rpt"/>
</dbReference>
<feature type="domain" description="Vesicle tethering protein Uso1/P115-like head" evidence="11">
    <location>
        <begin position="363"/>
        <end position="624"/>
    </location>
</feature>
<feature type="coiled-coil region" evidence="9">
    <location>
        <begin position="810"/>
        <end position="875"/>
    </location>
</feature>